<name>A0A5C8GMJ0_9BACT</name>
<dbReference type="Pfam" id="PF08843">
    <property type="entry name" value="AbiEii"/>
    <property type="match status" value="1"/>
</dbReference>
<evidence type="ECO:0000313" key="1">
    <source>
        <dbReference type="EMBL" id="TXJ63427.1"/>
    </source>
</evidence>
<dbReference type="AlphaFoldDB" id="A0A5C8GMJ0"/>
<comment type="caution">
    <text evidence="1">The sequence shown here is derived from an EMBL/GenBank/DDBJ whole genome shotgun (WGS) entry which is preliminary data.</text>
</comment>
<keyword evidence="2" id="KW-1185">Reference proteome</keyword>
<dbReference type="EMBL" id="SDIK01000003">
    <property type="protein sequence ID" value="TXJ63427.1"/>
    <property type="molecule type" value="Genomic_DNA"/>
</dbReference>
<dbReference type="InterPro" id="IPR014942">
    <property type="entry name" value="AbiEii"/>
</dbReference>
<dbReference type="Proteomes" id="UP000321612">
    <property type="component" value="Unassembled WGS sequence"/>
</dbReference>
<dbReference type="GeneID" id="78497540"/>
<accession>A0A5C8GMJ0</accession>
<keyword evidence="1" id="KW-0808">Transferase</keyword>
<proteinExistence type="predicted"/>
<sequence length="333" mass="38545">MKFADLSVKDRQEIIRRVQAENGLHLQIIEKDWWVTAVLRALFALPYAEHISFKGGTNLSKCWHLISRMSEDADIAIDREYLGFNGKLSKTQISDKLRRASCSFVRERLQYDLAEQLVRDGISKDAFTVSVNITPVTTTDPEIIEVAYHPAFDDNVYIRPKVIIEVSGRSMSEPVTPVKLRSFIDEVFTKAPFTEKEFEVRAVLPQRTFLEKVFLLHEEFAKPKENIRTERMSRHLYDIGQIMDTPIAEEALQDKALYQSVIDHRRTFIGLRGFDYDTLQPATLRIVPPENIVEEWKKDYEVMQGTMIYGDSLPFSQLIDKIRKLNERINGMG</sequence>
<gene>
    <name evidence="1" type="ORF">ETF27_00130</name>
</gene>
<dbReference type="OrthoDB" id="9780929at2"/>
<reference evidence="2" key="1">
    <citation type="submission" date="2019-05" db="EMBL/GenBank/DDBJ databases">
        <title>Prevotella brunnea sp. nov., isolated from a wound of a patient.</title>
        <authorList>
            <person name="Buhl M."/>
        </authorList>
    </citation>
    <scope>NUCLEOTIDE SEQUENCE [LARGE SCALE GENOMIC DNA]</scope>
    <source>
        <strain evidence="2">A2672</strain>
    </source>
</reference>
<organism evidence="1 2">
    <name type="scientific">Prevotella brunnea</name>
    <dbReference type="NCBI Taxonomy" id="2508867"/>
    <lineage>
        <taxon>Bacteria</taxon>
        <taxon>Pseudomonadati</taxon>
        <taxon>Bacteroidota</taxon>
        <taxon>Bacteroidia</taxon>
        <taxon>Bacteroidales</taxon>
        <taxon>Prevotellaceae</taxon>
        <taxon>Prevotella</taxon>
    </lineage>
</organism>
<dbReference type="GO" id="GO:0016740">
    <property type="term" value="F:transferase activity"/>
    <property type="evidence" value="ECO:0007669"/>
    <property type="project" value="UniProtKB-KW"/>
</dbReference>
<evidence type="ECO:0000313" key="2">
    <source>
        <dbReference type="Proteomes" id="UP000321612"/>
    </source>
</evidence>
<dbReference type="Gene3D" id="3.10.450.620">
    <property type="entry name" value="JHP933, nucleotidyltransferase-like core domain"/>
    <property type="match status" value="1"/>
</dbReference>
<protein>
    <submittedName>
        <fullName evidence="1">Nucleotidyl transferase AbiEii/AbiGii toxin family protein</fullName>
    </submittedName>
</protein>
<dbReference type="RefSeq" id="WP_021825012.1">
    <property type="nucleotide sequence ID" value="NZ_SDIK01000003.1"/>
</dbReference>